<feature type="region of interest" description="Disordered" evidence="1">
    <location>
        <begin position="167"/>
        <end position="204"/>
    </location>
</feature>
<dbReference type="Proteomes" id="UP001372834">
    <property type="component" value="Unassembled WGS sequence"/>
</dbReference>
<evidence type="ECO:0000256" key="1">
    <source>
        <dbReference type="SAM" id="MobiDB-lite"/>
    </source>
</evidence>
<feature type="compositionally biased region" description="Basic and acidic residues" evidence="1">
    <location>
        <begin position="167"/>
        <end position="201"/>
    </location>
</feature>
<feature type="region of interest" description="Disordered" evidence="1">
    <location>
        <begin position="41"/>
        <end position="61"/>
    </location>
</feature>
<accession>A0AAN8SAF8</accession>
<gene>
    <name evidence="3" type="ORF">RUM43_004003</name>
</gene>
<keyword evidence="2" id="KW-0732">Signal</keyword>
<evidence type="ECO:0000313" key="4">
    <source>
        <dbReference type="Proteomes" id="UP001372834"/>
    </source>
</evidence>
<organism evidence="3 4">
    <name type="scientific">Polyplax serrata</name>
    <name type="common">Common mouse louse</name>
    <dbReference type="NCBI Taxonomy" id="468196"/>
    <lineage>
        <taxon>Eukaryota</taxon>
        <taxon>Metazoa</taxon>
        <taxon>Ecdysozoa</taxon>
        <taxon>Arthropoda</taxon>
        <taxon>Hexapoda</taxon>
        <taxon>Insecta</taxon>
        <taxon>Pterygota</taxon>
        <taxon>Neoptera</taxon>
        <taxon>Paraneoptera</taxon>
        <taxon>Psocodea</taxon>
        <taxon>Troctomorpha</taxon>
        <taxon>Phthiraptera</taxon>
        <taxon>Anoplura</taxon>
        <taxon>Polyplacidae</taxon>
        <taxon>Polyplax</taxon>
    </lineage>
</organism>
<comment type="caution">
    <text evidence="3">The sequence shown here is derived from an EMBL/GenBank/DDBJ whole genome shotgun (WGS) entry which is preliminary data.</text>
</comment>
<protein>
    <submittedName>
        <fullName evidence="3">Uncharacterized protein</fullName>
    </submittedName>
</protein>
<dbReference type="EMBL" id="JAWJWE010000002">
    <property type="protein sequence ID" value="KAK6642501.1"/>
    <property type="molecule type" value="Genomic_DNA"/>
</dbReference>
<evidence type="ECO:0000313" key="3">
    <source>
        <dbReference type="EMBL" id="KAK6642501.1"/>
    </source>
</evidence>
<sequence>MNYTVFVILVLVSLTQIKGTNGEISNVIEDLKQGNEPTYDYYDSQEKETPQKKPDNDKDNFEKKMQELNKKVEEIKKKIKEAEGQKTLLEGATKTVNEIENDVKGNITELEKAMPKNDTAIKLLKEQLRRIEEVKTTNAIAYEGLTKKLEALKSELDKKEKEIEEEKKKQKEKEKEKQQEKEKEKEKQKEKEKNEAGENNKGKNFNKWHSLLFEAVKDKLSQFTDLLQSIEEKTTQMKKNLRNNNEILKGQTNEILRFVENKRRYPTHKCPLSKLKYPNY</sequence>
<evidence type="ECO:0000256" key="2">
    <source>
        <dbReference type="SAM" id="SignalP"/>
    </source>
</evidence>
<dbReference type="AlphaFoldDB" id="A0AAN8SAF8"/>
<name>A0AAN8SAF8_POLSC</name>
<proteinExistence type="predicted"/>
<reference evidence="3 4" key="1">
    <citation type="submission" date="2023-10" db="EMBL/GenBank/DDBJ databases">
        <title>Genomes of two closely related lineages of the louse Polyplax serrata with different host specificities.</title>
        <authorList>
            <person name="Martinu J."/>
            <person name="Tarabai H."/>
            <person name="Stefka J."/>
            <person name="Hypsa V."/>
        </authorList>
    </citation>
    <scope>NUCLEOTIDE SEQUENCE [LARGE SCALE GENOMIC DNA]</scope>
    <source>
        <strain evidence="3">HR10_N</strain>
    </source>
</reference>
<feature type="compositionally biased region" description="Basic and acidic residues" evidence="1">
    <location>
        <begin position="44"/>
        <end position="61"/>
    </location>
</feature>
<feature type="signal peptide" evidence="2">
    <location>
        <begin position="1"/>
        <end position="22"/>
    </location>
</feature>
<feature type="chain" id="PRO_5043016711" evidence="2">
    <location>
        <begin position="23"/>
        <end position="280"/>
    </location>
</feature>